<comment type="caution">
    <text evidence="2">The sequence shown here is derived from an EMBL/GenBank/DDBJ whole genome shotgun (WGS) entry which is preliminary data.</text>
</comment>
<name>Q4SR06_TETNG</name>
<reference evidence="2" key="2">
    <citation type="submission" date="2004-02" db="EMBL/GenBank/DDBJ databases">
        <authorList>
            <consortium name="Genoscope"/>
            <consortium name="Whitehead Institute Centre for Genome Research"/>
        </authorList>
    </citation>
    <scope>NUCLEOTIDE SEQUENCE</scope>
</reference>
<feature type="region of interest" description="Disordered" evidence="1">
    <location>
        <begin position="1"/>
        <end position="25"/>
    </location>
</feature>
<evidence type="ECO:0000313" key="2">
    <source>
        <dbReference type="EMBL" id="CAF96926.1"/>
    </source>
</evidence>
<feature type="compositionally biased region" description="Polar residues" evidence="1">
    <location>
        <begin position="1"/>
        <end position="11"/>
    </location>
</feature>
<evidence type="ECO:0000256" key="1">
    <source>
        <dbReference type="SAM" id="MobiDB-lite"/>
    </source>
</evidence>
<proteinExistence type="predicted"/>
<sequence length="51" mass="5391">MGRNCQGTKGTPSRPGENQALGRLCPPSMTKLCSVRASDAKRTSAARRSVT</sequence>
<dbReference type="AlphaFoldDB" id="Q4SR06"/>
<dbReference type="KEGG" id="tng:GSTEN00014138G001"/>
<accession>Q4SR06</accession>
<reference evidence="2" key="1">
    <citation type="journal article" date="2004" name="Nature">
        <title>Genome duplication in the teleost fish Tetraodon nigroviridis reveals the early vertebrate proto-karyotype.</title>
        <authorList>
            <person name="Jaillon O."/>
            <person name="Aury J.-M."/>
            <person name="Brunet F."/>
            <person name="Petit J.-L."/>
            <person name="Stange-Thomann N."/>
            <person name="Mauceli E."/>
            <person name="Bouneau L."/>
            <person name="Fischer C."/>
            <person name="Ozouf-Costaz C."/>
            <person name="Bernot A."/>
            <person name="Nicaud S."/>
            <person name="Jaffe D."/>
            <person name="Fisher S."/>
            <person name="Lutfalla G."/>
            <person name="Dossat C."/>
            <person name="Segurens B."/>
            <person name="Dasilva C."/>
            <person name="Salanoubat M."/>
            <person name="Levy M."/>
            <person name="Boudet N."/>
            <person name="Castellano S."/>
            <person name="Anthouard V."/>
            <person name="Jubin C."/>
            <person name="Castelli V."/>
            <person name="Katinka M."/>
            <person name="Vacherie B."/>
            <person name="Biemont C."/>
            <person name="Skalli Z."/>
            <person name="Cattolico L."/>
            <person name="Poulain J."/>
            <person name="De Berardinis V."/>
            <person name="Cruaud C."/>
            <person name="Duprat S."/>
            <person name="Brottier P."/>
            <person name="Coutanceau J.-P."/>
            <person name="Gouzy J."/>
            <person name="Parra G."/>
            <person name="Lardier G."/>
            <person name="Chapple C."/>
            <person name="McKernan K.J."/>
            <person name="McEwan P."/>
            <person name="Bosak S."/>
            <person name="Kellis M."/>
            <person name="Volff J.-N."/>
            <person name="Guigo R."/>
            <person name="Zody M.C."/>
            <person name="Mesirov J."/>
            <person name="Lindblad-Toh K."/>
            <person name="Birren B."/>
            <person name="Nusbaum C."/>
            <person name="Kahn D."/>
            <person name="Robinson-Rechavi M."/>
            <person name="Laudet V."/>
            <person name="Schachter V."/>
            <person name="Quetier F."/>
            <person name="Saurin W."/>
            <person name="Scarpelli C."/>
            <person name="Wincker P."/>
            <person name="Lander E.S."/>
            <person name="Weissenbach J."/>
            <person name="Roest Crollius H."/>
        </authorList>
    </citation>
    <scope>NUCLEOTIDE SEQUENCE [LARGE SCALE GENOMIC DNA]</scope>
</reference>
<organism evidence="2">
    <name type="scientific">Tetraodon nigroviridis</name>
    <name type="common">Spotted green pufferfish</name>
    <name type="synonym">Chelonodon nigroviridis</name>
    <dbReference type="NCBI Taxonomy" id="99883"/>
    <lineage>
        <taxon>Eukaryota</taxon>
        <taxon>Metazoa</taxon>
        <taxon>Chordata</taxon>
        <taxon>Craniata</taxon>
        <taxon>Vertebrata</taxon>
        <taxon>Euteleostomi</taxon>
        <taxon>Actinopterygii</taxon>
        <taxon>Neopterygii</taxon>
        <taxon>Teleostei</taxon>
        <taxon>Neoteleostei</taxon>
        <taxon>Acanthomorphata</taxon>
        <taxon>Eupercaria</taxon>
        <taxon>Tetraodontiformes</taxon>
        <taxon>Tetradontoidea</taxon>
        <taxon>Tetraodontidae</taxon>
        <taxon>Tetraodon</taxon>
    </lineage>
</organism>
<dbReference type="EMBL" id="CAAE01014528">
    <property type="protein sequence ID" value="CAF96926.1"/>
    <property type="molecule type" value="Genomic_DNA"/>
</dbReference>
<gene>
    <name evidence="2" type="ORF">GSTENG00014138001</name>
</gene>
<protein>
    <submittedName>
        <fullName evidence="2">(spotted green pufferfish) hypothetical protein</fullName>
    </submittedName>
</protein>